<accession>A0A0G2F882</accession>
<dbReference type="PANTHER" id="PTHR24193:SF121">
    <property type="entry name" value="ADA2A-CONTAINING COMPLEX COMPONENT 3, ISOFORM D"/>
    <property type="match status" value="1"/>
</dbReference>
<evidence type="ECO:0000256" key="3">
    <source>
        <dbReference type="PROSITE-ProRule" id="PRU00023"/>
    </source>
</evidence>
<reference evidence="4 5" key="1">
    <citation type="submission" date="2015-05" db="EMBL/GenBank/DDBJ databases">
        <title>Distinctive expansion of gene families associated with plant cell wall degradation and secondary metabolism in the genomes of grapevine trunk pathogens.</title>
        <authorList>
            <person name="Lawrence D.P."/>
            <person name="Travadon R."/>
            <person name="Rolshausen P.E."/>
            <person name="Baumgartner K."/>
        </authorList>
    </citation>
    <scope>NUCLEOTIDE SEQUENCE [LARGE SCALE GENOMIC DNA]</scope>
    <source>
        <strain evidence="4">DA912</strain>
    </source>
</reference>
<dbReference type="InterPro" id="IPR050663">
    <property type="entry name" value="Ankyrin-SOCS_Box"/>
</dbReference>
<evidence type="ECO:0000256" key="2">
    <source>
        <dbReference type="ARBA" id="ARBA00023043"/>
    </source>
</evidence>
<dbReference type="EMBL" id="LCUC01000434">
    <property type="protein sequence ID" value="KKY30902.1"/>
    <property type="molecule type" value="Genomic_DNA"/>
</dbReference>
<dbReference type="SUPFAM" id="SSF48403">
    <property type="entry name" value="Ankyrin repeat"/>
    <property type="match status" value="2"/>
</dbReference>
<dbReference type="Gene3D" id="1.25.40.20">
    <property type="entry name" value="Ankyrin repeat-containing domain"/>
    <property type="match status" value="3"/>
</dbReference>
<organism evidence="4 5">
    <name type="scientific">Diaporthe ampelina</name>
    <dbReference type="NCBI Taxonomy" id="1214573"/>
    <lineage>
        <taxon>Eukaryota</taxon>
        <taxon>Fungi</taxon>
        <taxon>Dikarya</taxon>
        <taxon>Ascomycota</taxon>
        <taxon>Pezizomycotina</taxon>
        <taxon>Sordariomycetes</taxon>
        <taxon>Sordariomycetidae</taxon>
        <taxon>Diaporthales</taxon>
        <taxon>Diaporthaceae</taxon>
        <taxon>Diaporthe</taxon>
    </lineage>
</organism>
<keyword evidence="1" id="KW-0677">Repeat</keyword>
<sequence length="1373" mass="150614">MSFAPTITDKNTAEQLMQKERQNQGKTHNKPYSSKESSPVLSEIVSGRLTRQHGVTPGVVEVLISQNDASLSIAKRRSSSILKKFIGVDQTDTLHSTDLLTQAVQHCDAEIVKALLQHADMPSKARALPFAMQSNDPAKVQYVMSAGADASPLYKGADVTFQGSAGLFTAIQDERADLVNVLLLTTSMTNPKAKVPVKTLDQAVEAAYKKLANSCWVESQYRILHSILAAGAHGNRTSQVLAEAVQSGNSSVLKMFVEQRVPVYDNGDAGMAIVKAAIATERPEIVKAVLAIGSGPSRYQKTNGITQALNLKSYAAGLEIAGILLDNGLGGDVVASEGLLSAVKMLVTWASQPNAAMEAHDRYYELVKLFLQKGGADIDHQAGAAVLLAAGHGLVDVLALLIEYQPSTDTLSKAVLPALRVFDFHKRHATIKMLLQAGARGAPVAEALTQSAGMGKDHVSLTSLVLKSSSVDFQGGRPLASAVRSGCIEQTTLLVEHGNPSHATINAAWVEVQTVADEEFQMTAYSLFLKNGSVSQALCDRGLVGAAALGHRGRLLCELMLKHGGSPARLGGQAMATAAKHFFLGTVQMLSAYVDSEDIYTNAFDALTENPTWLMSDGLQVAELLLQRGAAGKVVESAFCQAARHHAMEAVNLLQGHVGIEAFGIALMSATSDPSKWPSASDDALELITQLLLWGAGIEYVNEVFLNTVERSGASEDVIETLMTVGGGHADVNFQQGEVLKIATRQGKPDLLDQILSHASQTGPVASETSITEAFEEAITTDQLKDDNVILEVLDVLVKTRHGASAPVCRVSIFSCITAHPNSPRLVKRLAALGCDMEAETHVHLYDDEEVQAEPANALLWAVSLTDQNRVSSDTIIALVDNKVDVNYTSPISGATPLILAAKYGRGDVVAKLVLSNARVSARDNFGRSALFYASRIGNVDAIKALAKAKARVNDGSLQEAARMLHSEAVQLLVKAGHSPNYPSSDLYHDGRDSLQELALMSRPSTSQVTQLEDTIKSLVSSKDKEEKVELLRDPHIPGQKNALFLALDNQGDSCWLVCRALLDVVMWKYINNEASVYCELDPETGTKLFVSPTMYIKLGWSYGPEKPKGELLRLLYRMRCQDRFYGEYGREQPQDAVGMPDDIAKAELKRKENEQKLIQQEENHQRAIIRKENEAEVQREMERLHHEEKLMHQREMEEQKRQQAEFSHIQKKIHAADSHGQKLEMQAQIAQSQQRWAVEKARFEETKKLRMNALSENKLQREQQLKLGYEQEMSAQKEARQRRQNILAQQAAKRKLEEQKKIQGLKNRGEKQRLEFKKKQNDQAKGMLRAQIANKKKGHDMHIEKVHADQQTLRMKAAMKYFDEKNRKRIGA</sequence>
<dbReference type="Proteomes" id="UP000034680">
    <property type="component" value="Unassembled WGS sequence"/>
</dbReference>
<proteinExistence type="predicted"/>
<comment type="caution">
    <text evidence="4">The sequence shown here is derived from an EMBL/GenBank/DDBJ whole genome shotgun (WGS) entry which is preliminary data.</text>
</comment>
<reference evidence="4 5" key="2">
    <citation type="submission" date="2015-05" db="EMBL/GenBank/DDBJ databases">
        <authorList>
            <person name="Morales-Cruz A."/>
            <person name="Amrine K.C."/>
            <person name="Cantu D."/>
        </authorList>
    </citation>
    <scope>NUCLEOTIDE SEQUENCE [LARGE SCALE GENOMIC DNA]</scope>
    <source>
        <strain evidence="4">DA912</strain>
    </source>
</reference>
<dbReference type="GO" id="GO:0000976">
    <property type="term" value="F:transcription cis-regulatory region binding"/>
    <property type="evidence" value="ECO:0007669"/>
    <property type="project" value="TreeGrafter"/>
</dbReference>
<dbReference type="Pfam" id="PF12796">
    <property type="entry name" value="Ank_2"/>
    <property type="match status" value="1"/>
</dbReference>
<keyword evidence="2 3" id="KW-0040">ANK repeat</keyword>
<dbReference type="CDD" id="cd22249">
    <property type="entry name" value="UDM1_RNF168_RNF169-like"/>
    <property type="match status" value="1"/>
</dbReference>
<evidence type="ECO:0000313" key="5">
    <source>
        <dbReference type="Proteomes" id="UP000034680"/>
    </source>
</evidence>
<dbReference type="PANTHER" id="PTHR24193">
    <property type="entry name" value="ANKYRIN REPEAT PROTEIN"/>
    <property type="match status" value="1"/>
</dbReference>
<dbReference type="GO" id="GO:0005634">
    <property type="term" value="C:nucleus"/>
    <property type="evidence" value="ECO:0007669"/>
    <property type="project" value="TreeGrafter"/>
</dbReference>
<gene>
    <name evidence="4" type="ORF">UCDDA912_g09160</name>
</gene>
<protein>
    <submittedName>
        <fullName evidence="4">Putative ankyrin repeat containing protein</fullName>
    </submittedName>
</protein>
<keyword evidence="5" id="KW-1185">Reference proteome</keyword>
<dbReference type="PROSITE" id="PS50088">
    <property type="entry name" value="ANK_REPEAT"/>
    <property type="match status" value="1"/>
</dbReference>
<dbReference type="OrthoDB" id="194358at2759"/>
<name>A0A0G2F882_9PEZI</name>
<feature type="repeat" description="ANK" evidence="3">
    <location>
        <begin position="893"/>
        <end position="925"/>
    </location>
</feature>
<dbReference type="InterPro" id="IPR036770">
    <property type="entry name" value="Ankyrin_rpt-contain_sf"/>
</dbReference>
<dbReference type="InterPro" id="IPR002110">
    <property type="entry name" value="Ankyrin_rpt"/>
</dbReference>
<dbReference type="STRING" id="1214573.A0A0G2F882"/>
<dbReference type="GO" id="GO:0045944">
    <property type="term" value="P:positive regulation of transcription by RNA polymerase II"/>
    <property type="evidence" value="ECO:0007669"/>
    <property type="project" value="TreeGrafter"/>
</dbReference>
<dbReference type="SMART" id="SM00248">
    <property type="entry name" value="ANK"/>
    <property type="match status" value="7"/>
</dbReference>
<evidence type="ECO:0000256" key="1">
    <source>
        <dbReference type="ARBA" id="ARBA00022737"/>
    </source>
</evidence>
<evidence type="ECO:0000313" key="4">
    <source>
        <dbReference type="EMBL" id="KKY30902.1"/>
    </source>
</evidence>
<dbReference type="PROSITE" id="PS50297">
    <property type="entry name" value="ANK_REP_REGION"/>
    <property type="match status" value="1"/>
</dbReference>